<dbReference type="CDD" id="cd10969">
    <property type="entry name" value="CE4_Ecf1_like_5s"/>
    <property type="match status" value="1"/>
</dbReference>
<dbReference type="GO" id="GO:0045493">
    <property type="term" value="P:xylan catabolic process"/>
    <property type="evidence" value="ECO:0007669"/>
    <property type="project" value="UniProtKB-KW"/>
</dbReference>
<reference evidence="3 4" key="1">
    <citation type="submission" date="2017-04" db="EMBL/GenBank/DDBJ databases">
        <title>Complete genome of Campylobacter concisus ATCC 33237T and draft genomes for an additional eight well characterized C. concisus strains.</title>
        <authorList>
            <person name="Cornelius A.J."/>
            <person name="Miller W.G."/>
            <person name="Lastovica A.J."/>
            <person name="On S.L."/>
            <person name="French N.P."/>
            <person name="Vandenberg O."/>
            <person name="Biggs P.J."/>
        </authorList>
    </citation>
    <scope>NUCLEOTIDE SEQUENCE [LARGE SCALE GENOMIC DNA]</scope>
    <source>
        <strain evidence="3 4">CCUG 19995</strain>
    </source>
</reference>
<dbReference type="EMBL" id="NDYN01000002">
    <property type="protein sequence ID" value="OUT08509.1"/>
    <property type="molecule type" value="Genomic_DNA"/>
</dbReference>
<keyword evidence="1" id="KW-0732">Signal</keyword>
<comment type="caution">
    <text evidence="3">The sequence shown here is derived from an EMBL/GenBank/DDBJ whole genome shotgun (WGS) entry which is preliminary data.</text>
</comment>
<name>A0A1Y5MJ66_9BACT</name>
<dbReference type="GO" id="GO:0016798">
    <property type="term" value="F:hydrolase activity, acting on glycosyl bonds"/>
    <property type="evidence" value="ECO:0007669"/>
    <property type="project" value="UniProtKB-KW"/>
</dbReference>
<dbReference type="InterPro" id="IPR011330">
    <property type="entry name" value="Glyco_hydro/deAcase_b/a-brl"/>
</dbReference>
<accession>A0A1Y5MJ66</accession>
<dbReference type="Proteomes" id="UP000196317">
    <property type="component" value="Unassembled WGS sequence"/>
</dbReference>
<evidence type="ECO:0000313" key="3">
    <source>
        <dbReference type="EMBL" id="OUT08509.1"/>
    </source>
</evidence>
<dbReference type="Pfam" id="PF01522">
    <property type="entry name" value="Polysacc_deac_1"/>
    <property type="match status" value="1"/>
</dbReference>
<dbReference type="InterPro" id="IPR051398">
    <property type="entry name" value="Polysacch_Deacetylase"/>
</dbReference>
<dbReference type="InterPro" id="IPR002509">
    <property type="entry name" value="NODB_dom"/>
</dbReference>
<evidence type="ECO:0000313" key="4">
    <source>
        <dbReference type="Proteomes" id="UP000196317"/>
    </source>
</evidence>
<evidence type="ECO:0000259" key="2">
    <source>
        <dbReference type="PROSITE" id="PS51677"/>
    </source>
</evidence>
<keyword evidence="3" id="KW-0326">Glycosidase</keyword>
<dbReference type="PANTHER" id="PTHR34216">
    <property type="match status" value="1"/>
</dbReference>
<gene>
    <name evidence="3" type="ORF">B9N65_03310</name>
</gene>
<dbReference type="Gene3D" id="3.20.20.370">
    <property type="entry name" value="Glycoside hydrolase/deacetylase"/>
    <property type="match status" value="1"/>
</dbReference>
<dbReference type="SUPFAM" id="SSF88713">
    <property type="entry name" value="Glycoside hydrolase/deacetylase"/>
    <property type="match status" value="1"/>
</dbReference>
<dbReference type="AlphaFoldDB" id="A0A1Y5MJ66"/>
<keyword evidence="3" id="KW-0624">Polysaccharide degradation</keyword>
<feature type="domain" description="NodB homology" evidence="2">
    <location>
        <begin position="58"/>
        <end position="256"/>
    </location>
</feature>
<proteinExistence type="predicted"/>
<dbReference type="GO" id="GO:0016810">
    <property type="term" value="F:hydrolase activity, acting on carbon-nitrogen (but not peptide) bonds"/>
    <property type="evidence" value="ECO:0007669"/>
    <property type="project" value="InterPro"/>
</dbReference>
<organism evidence="3 4">
    <name type="scientific">Campylobacter concisus</name>
    <dbReference type="NCBI Taxonomy" id="199"/>
    <lineage>
        <taxon>Bacteria</taxon>
        <taxon>Pseudomonadati</taxon>
        <taxon>Campylobacterota</taxon>
        <taxon>Epsilonproteobacteria</taxon>
        <taxon>Campylobacterales</taxon>
        <taxon>Campylobacteraceae</taxon>
        <taxon>Campylobacter</taxon>
    </lineage>
</organism>
<protein>
    <submittedName>
        <fullName evidence="3">Xylanase</fullName>
    </submittedName>
</protein>
<keyword evidence="3" id="KW-0858">Xylan degradation</keyword>
<dbReference type="RefSeq" id="WP_087582793.1">
    <property type="nucleotide sequence ID" value="NZ_NDYN01000002.1"/>
</dbReference>
<evidence type="ECO:0000256" key="1">
    <source>
        <dbReference type="ARBA" id="ARBA00022729"/>
    </source>
</evidence>
<dbReference type="PROSITE" id="PS51677">
    <property type="entry name" value="NODB"/>
    <property type="match status" value="1"/>
</dbReference>
<sequence>MSVPVLMYHHVLEKSGFIASSVDEFRSHMKFLAENGYKTLSINEFIAYKKGELKVPKKSVCITFDDGWMDNYIYAYPIVKEFGLKANIFIITGWIEAAQKAHELRSASFLNVDHNECKRLAPSRPQDVILNLEQIEKMKDCFYFHSHTHGHFDGYFGQLSLDEEFGLCREFMKKNFGFEDDALCWPRGKYNDEYLSAAKKHGYKAFFTTKRGINKADGNLEEIKRIVTKRDEKWLKKTMFIYQNDFLGSIYAAIRS</sequence>
<dbReference type="PANTHER" id="PTHR34216:SF13">
    <property type="entry name" value="XYLANASE_CHITIN DEACETYLASE"/>
    <property type="match status" value="1"/>
</dbReference>
<keyword evidence="3" id="KW-0378">Hydrolase</keyword>
<keyword evidence="3" id="KW-0119">Carbohydrate metabolism</keyword>